<organism evidence="2 3">
    <name type="scientific">Puccinia graminis f. sp. tritici</name>
    <dbReference type="NCBI Taxonomy" id="56615"/>
    <lineage>
        <taxon>Eukaryota</taxon>
        <taxon>Fungi</taxon>
        <taxon>Dikarya</taxon>
        <taxon>Basidiomycota</taxon>
        <taxon>Pucciniomycotina</taxon>
        <taxon>Pucciniomycetes</taxon>
        <taxon>Pucciniales</taxon>
        <taxon>Pucciniaceae</taxon>
        <taxon>Puccinia</taxon>
    </lineage>
</organism>
<protein>
    <submittedName>
        <fullName evidence="2">Uncharacterized protein</fullName>
    </submittedName>
</protein>
<sequence length="236" mass="27425">MSLPFSTPDLEDGFAPLTPFRNQFFDQPLRLSSAFNSNSELRCHLYTKSQWPTQILAEPSLFYDANHFMTFHKRFLGQILWMEESTMAYQTAGRIDSRFSVKIEETESVDYFQDLVAGEYWRRILRRCLESRNHQLAENKLEEKKKTKQLTCRDGYTMTGRSSHAKVESKIEETGRSSCGAIGIKIEWRISRVESNAKPRLGLIDRKEKGRYPRREDTPIADRIGPCHTCDRANTS</sequence>
<dbReference type="Proteomes" id="UP000325313">
    <property type="component" value="Unassembled WGS sequence"/>
</dbReference>
<feature type="region of interest" description="Disordered" evidence="1">
    <location>
        <begin position="209"/>
        <end position="236"/>
    </location>
</feature>
<evidence type="ECO:0000313" key="3">
    <source>
        <dbReference type="Proteomes" id="UP000325313"/>
    </source>
</evidence>
<reference evidence="2 3" key="1">
    <citation type="submission" date="2019-05" db="EMBL/GenBank/DDBJ databases">
        <title>Emergence of the Ug99 lineage of the wheat stem rust pathogen through somatic hybridization.</title>
        <authorList>
            <person name="Li F."/>
            <person name="Upadhyaya N.M."/>
            <person name="Sperschneider J."/>
            <person name="Matny O."/>
            <person name="Nguyen-Phuc H."/>
            <person name="Mago R."/>
            <person name="Raley C."/>
            <person name="Miller M.E."/>
            <person name="Silverstein K.A.T."/>
            <person name="Henningsen E."/>
            <person name="Hirsch C.D."/>
            <person name="Visser B."/>
            <person name="Pretorius Z.A."/>
            <person name="Steffenson B.J."/>
            <person name="Schwessinger B."/>
            <person name="Dodds P.N."/>
            <person name="Figueroa M."/>
        </authorList>
    </citation>
    <scope>NUCLEOTIDE SEQUENCE [LARGE SCALE GENOMIC DNA]</scope>
    <source>
        <strain evidence="2 3">Ug99</strain>
    </source>
</reference>
<evidence type="ECO:0000256" key="1">
    <source>
        <dbReference type="SAM" id="MobiDB-lite"/>
    </source>
</evidence>
<dbReference type="AlphaFoldDB" id="A0A5B0SJC0"/>
<feature type="compositionally biased region" description="Basic and acidic residues" evidence="1">
    <location>
        <begin position="209"/>
        <end position="220"/>
    </location>
</feature>
<proteinExistence type="predicted"/>
<dbReference type="EMBL" id="VDEP01000004">
    <property type="protein sequence ID" value="KAA1138058.1"/>
    <property type="molecule type" value="Genomic_DNA"/>
</dbReference>
<accession>A0A5B0SJC0</accession>
<evidence type="ECO:0000313" key="2">
    <source>
        <dbReference type="EMBL" id="KAA1138058.1"/>
    </source>
</evidence>
<comment type="caution">
    <text evidence="2">The sequence shown here is derived from an EMBL/GenBank/DDBJ whole genome shotgun (WGS) entry which is preliminary data.</text>
</comment>
<gene>
    <name evidence="2" type="ORF">PGTUg99_026871</name>
</gene>
<name>A0A5B0SJC0_PUCGR</name>